<dbReference type="Proteomes" id="UP000014115">
    <property type="component" value="Unassembled WGS sequence"/>
</dbReference>
<comment type="caution">
    <text evidence="5">The sequence shown here is derived from an EMBL/GenBank/DDBJ whole genome shotgun (WGS) entry which is preliminary data.</text>
</comment>
<dbReference type="SUPFAM" id="SSF47413">
    <property type="entry name" value="lambda repressor-like DNA-binding domains"/>
    <property type="match status" value="1"/>
</dbReference>
<keyword evidence="3" id="KW-0804">Transcription</keyword>
<dbReference type="InterPro" id="IPR039418">
    <property type="entry name" value="LexA-like"/>
</dbReference>
<accession>K2JV89</accession>
<dbReference type="EMBL" id="AMRG01000023">
    <property type="protein sequence ID" value="EKE79453.1"/>
    <property type="molecule type" value="Genomic_DNA"/>
</dbReference>
<dbReference type="PROSITE" id="PS50943">
    <property type="entry name" value="HTH_CROC1"/>
    <property type="match status" value="1"/>
</dbReference>
<dbReference type="InterPro" id="IPR036286">
    <property type="entry name" value="LexA/Signal_pep-like_sf"/>
</dbReference>
<dbReference type="Gene3D" id="1.10.260.40">
    <property type="entry name" value="lambda repressor-like DNA-binding domains"/>
    <property type="match status" value="1"/>
</dbReference>
<dbReference type="Pfam" id="PF00717">
    <property type="entry name" value="Peptidase_S24"/>
    <property type="match status" value="1"/>
</dbReference>
<reference evidence="5 6" key="1">
    <citation type="journal article" date="2012" name="J. Bacteriol.">
        <title>Genome Sequence of Idiomarina xiamenensis Type Strain 10-D-4.</title>
        <authorList>
            <person name="Lai Q."/>
            <person name="Wang L."/>
            <person name="Wang W."/>
            <person name="Shao Z."/>
        </authorList>
    </citation>
    <scope>NUCLEOTIDE SEQUENCE [LARGE SCALE GENOMIC DNA]</scope>
    <source>
        <strain evidence="5 6">10-D-4</strain>
    </source>
</reference>
<dbReference type="InterPro" id="IPR010982">
    <property type="entry name" value="Lambda_DNA-bd_dom_sf"/>
</dbReference>
<dbReference type="CDD" id="cd06529">
    <property type="entry name" value="S24_LexA-like"/>
    <property type="match status" value="1"/>
</dbReference>
<keyword evidence="6" id="KW-1185">Reference proteome</keyword>
<dbReference type="AlphaFoldDB" id="K2JV89"/>
<evidence type="ECO:0000313" key="5">
    <source>
        <dbReference type="EMBL" id="EKE79453.1"/>
    </source>
</evidence>
<keyword evidence="2" id="KW-0238">DNA-binding</keyword>
<dbReference type="InterPro" id="IPR015927">
    <property type="entry name" value="Peptidase_S24_S26A/B/C"/>
</dbReference>
<evidence type="ECO:0000256" key="1">
    <source>
        <dbReference type="ARBA" id="ARBA00023015"/>
    </source>
</evidence>
<evidence type="ECO:0000256" key="3">
    <source>
        <dbReference type="ARBA" id="ARBA00023163"/>
    </source>
</evidence>
<dbReference type="Pfam" id="PF01381">
    <property type="entry name" value="HTH_3"/>
    <property type="match status" value="1"/>
</dbReference>
<dbReference type="PANTHER" id="PTHR40661:SF3">
    <property type="entry name" value="FELS-1 PROPHAGE TRANSCRIPTIONAL REGULATOR"/>
    <property type="match status" value="1"/>
</dbReference>
<feature type="domain" description="HTH cro/C1-type" evidence="4">
    <location>
        <begin position="26"/>
        <end position="80"/>
    </location>
</feature>
<dbReference type="STRING" id="740709.A10D4_12834"/>
<dbReference type="InterPro" id="IPR001387">
    <property type="entry name" value="Cro/C1-type_HTH"/>
</dbReference>
<evidence type="ECO:0000259" key="4">
    <source>
        <dbReference type="PROSITE" id="PS50943"/>
    </source>
</evidence>
<keyword evidence="1" id="KW-0805">Transcription regulation</keyword>
<sequence length="226" mass="24879">MKSCNLLYTKCSVDFMSKKAAIGDRIRHARLMQSLTQGELAKKVGVTLASVSQWELGTNTPRPPKVKKLAEQLKVDIEWLYTGVTPGTEVQEPAAAYNVQPAMTQVRALVDDADAELRYIANSQVKSAALDASSLAYLDAPDDSMVPSINRGDMLIVDTSDKIIKDSKIYVIQYGSSLRVRRLFSRINGLLLRSDNTDVSPDEILPPNEQDAIEVVGRVVLRVGML</sequence>
<dbReference type="Gene3D" id="2.10.109.10">
    <property type="entry name" value="Umud Fragment, subunit A"/>
    <property type="match status" value="1"/>
</dbReference>
<gene>
    <name evidence="5" type="ORF">A10D4_12834</name>
</gene>
<name>K2JV89_9GAMM</name>
<dbReference type="PANTHER" id="PTHR40661">
    <property type="match status" value="1"/>
</dbReference>
<protein>
    <submittedName>
        <fullName evidence="5">Putative phage repressor</fullName>
    </submittedName>
</protein>
<dbReference type="eggNOG" id="COG2932">
    <property type="taxonomic scope" value="Bacteria"/>
</dbReference>
<evidence type="ECO:0000313" key="6">
    <source>
        <dbReference type="Proteomes" id="UP000014115"/>
    </source>
</evidence>
<dbReference type="CDD" id="cd00093">
    <property type="entry name" value="HTH_XRE"/>
    <property type="match status" value="1"/>
</dbReference>
<evidence type="ECO:0000256" key="2">
    <source>
        <dbReference type="ARBA" id="ARBA00023125"/>
    </source>
</evidence>
<dbReference type="GO" id="GO:0003677">
    <property type="term" value="F:DNA binding"/>
    <property type="evidence" value="ECO:0007669"/>
    <property type="project" value="UniProtKB-KW"/>
</dbReference>
<dbReference type="SUPFAM" id="SSF51306">
    <property type="entry name" value="LexA/Signal peptidase"/>
    <property type="match status" value="1"/>
</dbReference>
<dbReference type="SMART" id="SM00530">
    <property type="entry name" value="HTH_XRE"/>
    <property type="match status" value="1"/>
</dbReference>
<dbReference type="PATRIC" id="fig|740709.3.peg.2587"/>
<organism evidence="5 6">
    <name type="scientific">Idiomarina xiamenensis 10-D-4</name>
    <dbReference type="NCBI Taxonomy" id="740709"/>
    <lineage>
        <taxon>Bacteria</taxon>
        <taxon>Pseudomonadati</taxon>
        <taxon>Pseudomonadota</taxon>
        <taxon>Gammaproteobacteria</taxon>
        <taxon>Alteromonadales</taxon>
        <taxon>Idiomarinaceae</taxon>
        <taxon>Idiomarina</taxon>
    </lineage>
</organism>
<proteinExistence type="predicted"/>